<dbReference type="Pfam" id="PF04390">
    <property type="entry name" value="LptE"/>
    <property type="match status" value="1"/>
</dbReference>
<dbReference type="Gene3D" id="3.30.160.150">
    <property type="entry name" value="Lipoprotein like domain"/>
    <property type="match status" value="1"/>
</dbReference>
<evidence type="ECO:0000256" key="6">
    <source>
        <dbReference type="HAMAP-Rule" id="MF_01186"/>
    </source>
</evidence>
<evidence type="ECO:0000313" key="8">
    <source>
        <dbReference type="Proteomes" id="UP000032352"/>
    </source>
</evidence>
<keyword evidence="3 6" id="KW-0564">Palmitate</keyword>
<dbReference type="InterPro" id="IPR007485">
    <property type="entry name" value="LPS_assembly_LptE"/>
</dbReference>
<dbReference type="GO" id="GO:0015920">
    <property type="term" value="P:lipopolysaccharide transport"/>
    <property type="evidence" value="ECO:0007669"/>
    <property type="project" value="TreeGrafter"/>
</dbReference>
<evidence type="ECO:0000313" key="7">
    <source>
        <dbReference type="EMBL" id="WDE03851.1"/>
    </source>
</evidence>
<gene>
    <name evidence="6" type="primary">lptE</name>
    <name evidence="7" type="ORF">SG34_021110</name>
</gene>
<comment type="similarity">
    <text evidence="6">Belongs to the LptE lipoprotein family.</text>
</comment>
<protein>
    <recommendedName>
        <fullName evidence="6">LPS-assembly lipoprotein LptE</fullName>
    </recommendedName>
</protein>
<dbReference type="GO" id="GO:0043165">
    <property type="term" value="P:Gram-negative-bacterium-type cell outer membrane assembly"/>
    <property type="evidence" value="ECO:0007669"/>
    <property type="project" value="UniProtKB-UniRule"/>
</dbReference>
<dbReference type="GO" id="GO:0001530">
    <property type="term" value="F:lipopolysaccharide binding"/>
    <property type="evidence" value="ECO:0007669"/>
    <property type="project" value="TreeGrafter"/>
</dbReference>
<evidence type="ECO:0000256" key="4">
    <source>
        <dbReference type="ARBA" id="ARBA00023237"/>
    </source>
</evidence>
<dbReference type="PANTHER" id="PTHR38098">
    <property type="entry name" value="LPS-ASSEMBLY LIPOPROTEIN LPTE"/>
    <property type="match status" value="1"/>
</dbReference>
<keyword evidence="4 6" id="KW-0998">Cell outer membrane</keyword>
<organism evidence="7 8">
    <name type="scientific">Thalassomonas viridans</name>
    <dbReference type="NCBI Taxonomy" id="137584"/>
    <lineage>
        <taxon>Bacteria</taxon>
        <taxon>Pseudomonadati</taxon>
        <taxon>Pseudomonadota</taxon>
        <taxon>Gammaproteobacteria</taxon>
        <taxon>Alteromonadales</taxon>
        <taxon>Colwelliaceae</taxon>
        <taxon>Thalassomonas</taxon>
    </lineage>
</organism>
<comment type="subunit">
    <text evidence="6">Component of the lipopolysaccharide transport and assembly complex. Interacts with LptD.</text>
</comment>
<dbReference type="EMBL" id="CP059733">
    <property type="protein sequence ID" value="WDE03851.1"/>
    <property type="molecule type" value="Genomic_DNA"/>
</dbReference>
<comment type="subcellular location">
    <subcellularLocation>
        <location evidence="6">Cell outer membrane</location>
        <topology evidence="6">Lipid-anchor</topology>
    </subcellularLocation>
</comment>
<accession>A0AAE9YZ39</accession>
<keyword evidence="5 6" id="KW-0449">Lipoprotein</keyword>
<evidence type="ECO:0000256" key="5">
    <source>
        <dbReference type="ARBA" id="ARBA00023288"/>
    </source>
</evidence>
<dbReference type="PANTHER" id="PTHR38098:SF1">
    <property type="entry name" value="LPS-ASSEMBLY LIPOPROTEIN LPTE"/>
    <property type="match status" value="1"/>
</dbReference>
<dbReference type="GO" id="GO:1990351">
    <property type="term" value="C:transporter complex"/>
    <property type="evidence" value="ECO:0007669"/>
    <property type="project" value="TreeGrafter"/>
</dbReference>
<keyword evidence="8" id="KW-1185">Reference proteome</keyword>
<dbReference type="KEGG" id="tvd:SG34_021110"/>
<evidence type="ECO:0000256" key="2">
    <source>
        <dbReference type="ARBA" id="ARBA00023136"/>
    </source>
</evidence>
<evidence type="ECO:0000256" key="3">
    <source>
        <dbReference type="ARBA" id="ARBA00023139"/>
    </source>
</evidence>
<keyword evidence="1 6" id="KW-0732">Signal</keyword>
<keyword evidence="2 6" id="KW-0472">Membrane</keyword>
<dbReference type="GO" id="GO:0009279">
    <property type="term" value="C:cell outer membrane"/>
    <property type="evidence" value="ECO:0007669"/>
    <property type="project" value="UniProtKB-SubCell"/>
</dbReference>
<comment type="function">
    <text evidence="6">Together with LptD, is involved in the assembly of lipopolysaccharide (LPS) at the surface of the outer membrane. Required for the proper assembly of LptD. Binds LPS and may serve as the LPS recognition site at the outer membrane.</text>
</comment>
<dbReference type="RefSeq" id="WP_044839687.1">
    <property type="nucleotide sequence ID" value="NZ_CP059733.1"/>
</dbReference>
<dbReference type="AlphaFoldDB" id="A0AAE9YZ39"/>
<dbReference type="PROSITE" id="PS51257">
    <property type="entry name" value="PROKAR_LIPOPROTEIN"/>
    <property type="match status" value="1"/>
</dbReference>
<reference evidence="7 8" key="2">
    <citation type="journal article" date="2022" name="Mar. Drugs">
        <title>Bioassay-Guided Fractionation Leads to the Detection of Cholic Acid Generated by the Rare Thalassomonas sp.</title>
        <authorList>
            <person name="Pheiffer F."/>
            <person name="Schneider Y.K."/>
            <person name="Hansen E.H."/>
            <person name="Andersen J.H."/>
            <person name="Isaksson J."/>
            <person name="Busche T."/>
            <person name="R C."/>
            <person name="Kalinowski J."/>
            <person name="Zyl L.V."/>
            <person name="Trindade M."/>
        </authorList>
    </citation>
    <scope>NUCLEOTIDE SEQUENCE [LARGE SCALE GENOMIC DNA]</scope>
    <source>
        <strain evidence="7 8">XOM25</strain>
    </source>
</reference>
<reference evidence="7 8" key="1">
    <citation type="journal article" date="2015" name="Genome Announc.">
        <title>Draft Genome Sequences of Marine Isolates of Thalassomonas viridans and Thalassomonas actiniarum.</title>
        <authorList>
            <person name="Olonade I."/>
            <person name="van Zyl L.J."/>
            <person name="Trindade M."/>
        </authorList>
    </citation>
    <scope>NUCLEOTIDE SEQUENCE [LARGE SCALE GENOMIC DNA]</scope>
    <source>
        <strain evidence="7 8">XOM25</strain>
    </source>
</reference>
<proteinExistence type="inferred from homology"/>
<dbReference type="Proteomes" id="UP000032352">
    <property type="component" value="Chromosome"/>
</dbReference>
<dbReference type="HAMAP" id="MF_01186">
    <property type="entry name" value="LPS_assembly_LptE"/>
    <property type="match status" value="1"/>
</dbReference>
<name>A0AAE9YZ39_9GAMM</name>
<sequence length="172" mass="19663">MISLLKKHFISSKSAVVGLVLVTSLLSGCGFKLRGEYLLAPELKTLYLSSQDIHGELTRTVKQHLKVNQVNVLESPQQDKPELRILKDELNRRTLSVFANGQVAEYELIYTVKYQLVFAGQAPRDFSFDLYRDYQDDPDLALAKSRELSLMLKEMRRSAADRILRDMATITR</sequence>
<evidence type="ECO:0000256" key="1">
    <source>
        <dbReference type="ARBA" id="ARBA00022729"/>
    </source>
</evidence>